<sequence>MPFTSFTITQPFLGAPLNFLPALGSQELEQLVDAYVLGNASKQDKLSEVTIDFYNHATVDLNTGALVKTYNVFAFEQSPTESQSSFSPSMYTPSPSASMSFGDSGYGSLSMTPPARKSGGRVSKKPTKKDAKKVAEARLPGFSIMTKDGIDVTSTAGRGTKTKEQREHAHLMRIMKACDACKKKKIRCDPSHSRQSNEMSRSSTTSTAKTLSSSNGGGSSHVNPSPTMSIPSLSHESSIASQSNTPSYGAIDDFVLFPEDGSSWNPADMSIPEDADLSQFNFDINLDIPMNSGDFDFSNFDPLPQVDFNQLSYQPATPQLGMDSWAGLPSPHSRPHPSSSTQDAGQLDGNSQDSWINALQDSNSNRRTYPSSFSQESGESSIFSTANVSPQTAGTVADEIWPDGPGDALSSSQFSGRVRQPQSQRSPTDGSSSSLHQLPSDLLPVNGNTTSRYLSHTQSLSDGSPTAASNYSPAEWSRAGSGSGSLASSRSSLQTDDLQYWTESTDKTRRGHESLAATLASRQLSSSSSQGHDPDRTAREESLATRVYTGLQHPEGIISQSPSSLHSPPRPPRSSLGFSNDVFGLANTCTLVSESLRSIKQGPAECPFLSSDLQRLRTVLVQYKSAAVNANIQRDDVERDTVSQIHAFSQQLQRLSATLQQCQVQDSPLPQGYLRQCQVQIRQLLRSLCARINSLQASGTGSLNSDGDFYQPLTSGRNLQLFVPATAGQDSDMHAESRAAPGIESLYDDHLNAQDSRSTPPRPGSHAVPLQGDDKRYGLAFYKDAYEGAFAPGVGSGLAVTAIEDIPSCPLLIKQVELTFANANSVRLLENTEIYGTGARTSADDQEQQATGDVNSVFQIDTLDRQREVAEQTQPSRVSRSHLTPPTDSADAEQFTAASSLQYVGRFRDESQLEVHAAFSRGSIPRTTVSNVGIVAAASVLDTVLHYSKVLVCAAMASALVASITRTWSSMLLSLFIPVSALVLSAPRQVQLAALACLAVLAVSGTGLFKDFQKGCQEWTEGNSLASMARVAVCAALVANPPSLSGVATMLSLLGDRQNNCCDANLEVDSLSSHSSQNNPSGDLDRPGLRRPQWLGMVDHLTAIAL</sequence>
<accession>A0A8T9BD49</accession>
<feature type="compositionally biased region" description="Low complexity" evidence="1">
    <location>
        <begin position="519"/>
        <end position="529"/>
    </location>
</feature>
<dbReference type="InterPro" id="IPR036864">
    <property type="entry name" value="Zn2-C6_fun-type_DNA-bd_sf"/>
</dbReference>
<feature type="compositionally biased region" description="Low complexity" evidence="1">
    <location>
        <begin position="200"/>
        <end position="214"/>
    </location>
</feature>
<dbReference type="SUPFAM" id="SSF57701">
    <property type="entry name" value="Zn2/Cys6 DNA-binding domain"/>
    <property type="match status" value="1"/>
</dbReference>
<feature type="region of interest" description="Disordered" evidence="1">
    <location>
        <begin position="554"/>
        <end position="578"/>
    </location>
</feature>
<feature type="compositionally biased region" description="Basic residues" evidence="1">
    <location>
        <begin position="118"/>
        <end position="127"/>
    </location>
</feature>
<feature type="compositionally biased region" description="Low complexity" evidence="1">
    <location>
        <begin position="371"/>
        <end position="384"/>
    </location>
</feature>
<feature type="region of interest" description="Disordered" evidence="1">
    <location>
        <begin position="519"/>
        <end position="540"/>
    </location>
</feature>
<name>A0A8T9BD49_9HELO</name>
<dbReference type="EMBL" id="QGMF01000216">
    <property type="protein sequence ID" value="TVY17858.1"/>
    <property type="molecule type" value="Genomic_DNA"/>
</dbReference>
<reference evidence="2 3" key="1">
    <citation type="submission" date="2018-05" db="EMBL/GenBank/DDBJ databases">
        <title>Whole genome sequencing for identification of molecular markers to develop diagnostic detection tools for the regulated plant pathogen Lachnellula willkommii.</title>
        <authorList>
            <person name="Giroux E."/>
            <person name="Bilodeau G."/>
        </authorList>
    </citation>
    <scope>NUCLEOTIDE SEQUENCE [LARGE SCALE GENOMIC DNA]</scope>
    <source>
        <strain evidence="2 3">CBS 203.66</strain>
    </source>
</reference>
<feature type="region of interest" description="Disordered" evidence="1">
    <location>
        <begin position="752"/>
        <end position="771"/>
    </location>
</feature>
<proteinExistence type="predicted"/>
<evidence type="ECO:0000256" key="1">
    <source>
        <dbReference type="SAM" id="MobiDB-lite"/>
    </source>
</evidence>
<dbReference type="AlphaFoldDB" id="A0A8T9BD49"/>
<evidence type="ECO:0000313" key="2">
    <source>
        <dbReference type="EMBL" id="TVY17858.1"/>
    </source>
</evidence>
<feature type="region of interest" description="Disordered" evidence="1">
    <location>
        <begin position="186"/>
        <end position="245"/>
    </location>
</feature>
<feature type="compositionally biased region" description="Polar residues" evidence="1">
    <location>
        <begin position="385"/>
        <end position="394"/>
    </location>
</feature>
<dbReference type="GO" id="GO:0008270">
    <property type="term" value="F:zinc ion binding"/>
    <property type="evidence" value="ECO:0007669"/>
    <property type="project" value="InterPro"/>
</dbReference>
<protein>
    <recommendedName>
        <fullName evidence="4">Zn(2)-C6 fungal-type domain-containing protein</fullName>
    </recommendedName>
</protein>
<feature type="compositionally biased region" description="Polar residues" evidence="1">
    <location>
        <begin position="221"/>
        <end position="245"/>
    </location>
</feature>
<evidence type="ECO:0008006" key="4">
    <source>
        <dbReference type="Google" id="ProtNLM"/>
    </source>
</evidence>
<feature type="region of interest" description="Disordered" evidence="1">
    <location>
        <begin position="315"/>
        <end position="494"/>
    </location>
</feature>
<feature type="region of interest" description="Disordered" evidence="1">
    <location>
        <begin position="868"/>
        <end position="891"/>
    </location>
</feature>
<feature type="compositionally biased region" description="Polar residues" evidence="1">
    <location>
        <begin position="409"/>
        <end position="437"/>
    </location>
</feature>
<evidence type="ECO:0000313" key="3">
    <source>
        <dbReference type="Proteomes" id="UP000469559"/>
    </source>
</evidence>
<feature type="region of interest" description="Disordered" evidence="1">
    <location>
        <begin position="102"/>
        <end position="140"/>
    </location>
</feature>
<gene>
    <name evidence="2" type="ORF">LARI1_G004183</name>
</gene>
<feature type="compositionally biased region" description="Polar residues" evidence="1">
    <location>
        <begin position="446"/>
        <end position="472"/>
    </location>
</feature>
<keyword evidence="3" id="KW-1185">Reference proteome</keyword>
<dbReference type="Proteomes" id="UP000469559">
    <property type="component" value="Unassembled WGS sequence"/>
</dbReference>
<dbReference type="OrthoDB" id="4850804at2759"/>
<dbReference type="GO" id="GO:0000981">
    <property type="term" value="F:DNA-binding transcription factor activity, RNA polymerase II-specific"/>
    <property type="evidence" value="ECO:0007669"/>
    <property type="project" value="InterPro"/>
</dbReference>
<feature type="compositionally biased region" description="Polar residues" evidence="1">
    <location>
        <begin position="102"/>
        <end position="111"/>
    </location>
</feature>
<feature type="compositionally biased region" description="Polar residues" evidence="1">
    <location>
        <begin position="871"/>
        <end position="887"/>
    </location>
</feature>
<feature type="compositionally biased region" description="Polar residues" evidence="1">
    <location>
        <begin position="341"/>
        <end position="370"/>
    </location>
</feature>
<feature type="compositionally biased region" description="Low complexity" evidence="1">
    <location>
        <begin position="477"/>
        <end position="493"/>
    </location>
</feature>
<comment type="caution">
    <text evidence="2">The sequence shown here is derived from an EMBL/GenBank/DDBJ whole genome shotgun (WGS) entry which is preliminary data.</text>
</comment>
<organism evidence="2 3">
    <name type="scientific">Lachnellula arida</name>
    <dbReference type="NCBI Taxonomy" id="1316785"/>
    <lineage>
        <taxon>Eukaryota</taxon>
        <taxon>Fungi</taxon>
        <taxon>Dikarya</taxon>
        <taxon>Ascomycota</taxon>
        <taxon>Pezizomycotina</taxon>
        <taxon>Leotiomycetes</taxon>
        <taxon>Helotiales</taxon>
        <taxon>Lachnaceae</taxon>
        <taxon>Lachnellula</taxon>
    </lineage>
</organism>